<keyword evidence="14" id="KW-0449">Lipoprotein</keyword>
<dbReference type="PANTHER" id="PTHR33619:SF3">
    <property type="entry name" value="POLYSACCHARIDE EXPORT PROTEIN GFCE-RELATED"/>
    <property type="match status" value="1"/>
</dbReference>
<evidence type="ECO:0000256" key="6">
    <source>
        <dbReference type="ARBA" id="ARBA00022692"/>
    </source>
</evidence>
<keyword evidence="7" id="KW-0732">Signal</keyword>
<organism evidence="19 20">
    <name type="scientific">Candidatus Jettenia caeni</name>
    <dbReference type="NCBI Taxonomy" id="247490"/>
    <lineage>
        <taxon>Bacteria</taxon>
        <taxon>Pseudomonadati</taxon>
        <taxon>Planctomycetota</taxon>
        <taxon>Candidatus Brocadiia</taxon>
        <taxon>Candidatus Brocadiales</taxon>
        <taxon>Candidatus Brocadiaceae</taxon>
        <taxon>Candidatus Jettenia</taxon>
    </lineage>
</organism>
<accession>I3IQS1</accession>
<keyword evidence="4" id="KW-1134">Transmembrane beta strand</keyword>
<dbReference type="eggNOG" id="COG1596">
    <property type="taxonomic scope" value="Bacteria"/>
</dbReference>
<keyword evidence="11" id="KW-0472">Membrane</keyword>
<dbReference type="Pfam" id="PF10531">
    <property type="entry name" value="SLBB"/>
    <property type="match status" value="3"/>
</dbReference>
<comment type="subcellular location">
    <subcellularLocation>
        <location evidence="1">Cell outer membrane</location>
        <topology evidence="1">Multi-pass membrane protein</topology>
    </subcellularLocation>
</comment>
<feature type="domain" description="Soluble ligand binding" evidence="17">
    <location>
        <begin position="674"/>
        <end position="720"/>
    </location>
</feature>
<dbReference type="Pfam" id="PF02563">
    <property type="entry name" value="Poly_export"/>
    <property type="match status" value="1"/>
</dbReference>
<comment type="similarity">
    <text evidence="2">Belongs to the BexD/CtrA/VexA family.</text>
</comment>
<dbReference type="GO" id="GO:0006811">
    <property type="term" value="P:monoatomic ion transport"/>
    <property type="evidence" value="ECO:0007669"/>
    <property type="project" value="UniProtKB-KW"/>
</dbReference>
<dbReference type="Gene3D" id="3.30.1950.10">
    <property type="entry name" value="wza like domain"/>
    <property type="match status" value="1"/>
</dbReference>
<gene>
    <name evidence="19" type="ORF">KSU1_D0757</name>
</gene>
<keyword evidence="12" id="KW-0564">Palmitate</keyword>
<dbReference type="Gene3D" id="3.10.560.10">
    <property type="entry name" value="Outer membrane lipoprotein wza domain like"/>
    <property type="match status" value="5"/>
</dbReference>
<feature type="region of interest" description="Disordered" evidence="15">
    <location>
        <begin position="57"/>
        <end position="85"/>
    </location>
</feature>
<dbReference type="InterPro" id="IPR054765">
    <property type="entry name" value="SLBB_dom"/>
</dbReference>
<dbReference type="GO" id="GO:0046930">
    <property type="term" value="C:pore complex"/>
    <property type="evidence" value="ECO:0007669"/>
    <property type="project" value="UniProtKB-KW"/>
</dbReference>
<evidence type="ECO:0000256" key="15">
    <source>
        <dbReference type="SAM" id="MobiDB-lite"/>
    </source>
</evidence>
<evidence type="ECO:0000313" key="19">
    <source>
        <dbReference type="EMBL" id="GAB64066.1"/>
    </source>
</evidence>
<evidence type="ECO:0000256" key="1">
    <source>
        <dbReference type="ARBA" id="ARBA00004571"/>
    </source>
</evidence>
<proteinExistence type="inferred from homology"/>
<dbReference type="InterPro" id="IPR003715">
    <property type="entry name" value="Poly_export_N"/>
</dbReference>
<evidence type="ECO:0000313" key="20">
    <source>
        <dbReference type="Proteomes" id="UP000002985"/>
    </source>
</evidence>
<dbReference type="PANTHER" id="PTHR33619">
    <property type="entry name" value="POLYSACCHARIDE EXPORT PROTEIN GFCE-RELATED"/>
    <property type="match status" value="1"/>
</dbReference>
<feature type="domain" description="Soluble ligand binding" evidence="17">
    <location>
        <begin position="357"/>
        <end position="406"/>
    </location>
</feature>
<evidence type="ECO:0000256" key="13">
    <source>
        <dbReference type="ARBA" id="ARBA00023237"/>
    </source>
</evidence>
<feature type="domain" description="Soluble ligand binding" evidence="17">
    <location>
        <begin position="534"/>
        <end position="583"/>
    </location>
</feature>
<protein>
    <submittedName>
        <fullName evidence="19">Polysaccharide export protein</fullName>
    </submittedName>
</protein>
<feature type="domain" description="Polysaccharide export protein N-terminal" evidence="16">
    <location>
        <begin position="190"/>
        <end position="264"/>
    </location>
</feature>
<dbReference type="GO" id="GO:0015288">
    <property type="term" value="F:porin activity"/>
    <property type="evidence" value="ECO:0007669"/>
    <property type="project" value="UniProtKB-KW"/>
</dbReference>
<evidence type="ECO:0000256" key="8">
    <source>
        <dbReference type="ARBA" id="ARBA00023047"/>
    </source>
</evidence>
<evidence type="ECO:0000259" key="17">
    <source>
        <dbReference type="Pfam" id="PF10531"/>
    </source>
</evidence>
<keyword evidence="8" id="KW-0625">Polysaccharide transport</keyword>
<evidence type="ECO:0000256" key="11">
    <source>
        <dbReference type="ARBA" id="ARBA00023136"/>
    </source>
</evidence>
<evidence type="ECO:0000259" key="16">
    <source>
        <dbReference type="Pfam" id="PF02563"/>
    </source>
</evidence>
<sequence length="773" mass="85962">MRSRIFTISFFIFMIIMWIHDPLLAQVKNSQLPRIPSSLRMLDEKRYLTNSQAVSPLAPGATQALPPSSSLPSTGSPNAYQSGSSLTQSSILSQQGVVNTQGSDVSQPTIDSAQQQESQSTTSTLNSETIQIPDAGLQPEVLSSIESAFQDISLAHSPADEGAPLMALHQFGYSIFNRNISTFAPIDNVPVGSDYVLGPGDELRITIWGSLENTYIQTVDHYGRIYLPTIGPVRVWGLNFSQAEKLILAHLSRYYKDFQSSVTMGHLRTIRIYIVGEVAQPGAYNISALSTITNALFAAGGPNKTGSLRNIQLKRNQHMVEYFDFYDFLLHGDKSRDLRLEAGDVIFVPPIGSIAGIMGKIKRPAIYELKEPIRINDLITMAGGLTPQSYLKRVQIIRTKPNAEREVIDLDLTHAEKDGTTPKGIELQNGDLVIIYPTDPRIYNTFSLNGSIKHPGEYEVKPGITIRQVLPPESLLPEAYLDNVEIIRFKDDLTTEVIHINLKKLWEDEHAQDIFIQPHDLITVRSEFKAPESITLTGEFKRPGTYTIQPGERLSSVIRRAGNFTNVAYLKGAVFTRKAVQVREKEMLDQFVKQYEEGLLAEGQALLSYSAENRSIRELEIAQRRQQLKLIASRVTLGRIVIHLDTIEKFEGSQNDLILQDGDILTVPREPVEVMVLGSVRNPTSFVYKNGKNIQYYLNRGGGFSKAADKKEIYLLKADGSALIGFLKLRNIDPGDAIVVPPKIEIKDWTWIKDVATIAGQTALTFAALSILL</sequence>
<evidence type="ECO:0000256" key="3">
    <source>
        <dbReference type="ARBA" id="ARBA00022448"/>
    </source>
</evidence>
<dbReference type="OrthoDB" id="261524at2"/>
<keyword evidence="20" id="KW-1185">Reference proteome</keyword>
<dbReference type="InterPro" id="IPR049712">
    <property type="entry name" value="Poly_export"/>
</dbReference>
<keyword evidence="13" id="KW-0998">Cell outer membrane</keyword>
<dbReference type="EMBL" id="BAFH01000004">
    <property type="protein sequence ID" value="GAB64066.1"/>
    <property type="molecule type" value="Genomic_DNA"/>
</dbReference>
<feature type="compositionally biased region" description="Low complexity" evidence="15">
    <location>
        <begin position="65"/>
        <end position="85"/>
    </location>
</feature>
<evidence type="ECO:0000256" key="5">
    <source>
        <dbReference type="ARBA" id="ARBA00022597"/>
    </source>
</evidence>
<dbReference type="GO" id="GO:0009279">
    <property type="term" value="C:cell outer membrane"/>
    <property type="evidence" value="ECO:0007669"/>
    <property type="project" value="UniProtKB-SubCell"/>
</dbReference>
<keyword evidence="10" id="KW-0626">Porin</keyword>
<dbReference type="STRING" id="247490.KSU1_D0757"/>
<dbReference type="Pfam" id="PF22461">
    <property type="entry name" value="SLBB_2"/>
    <property type="match status" value="1"/>
</dbReference>
<dbReference type="GO" id="GO:0015159">
    <property type="term" value="F:polysaccharide transmembrane transporter activity"/>
    <property type="evidence" value="ECO:0007669"/>
    <property type="project" value="InterPro"/>
</dbReference>
<name>I3IQS1_9BACT</name>
<dbReference type="SMR" id="I3IQS1"/>
<feature type="domain" description="SLBB" evidence="18">
    <location>
        <begin position="271"/>
        <end position="348"/>
    </location>
</feature>
<dbReference type="Proteomes" id="UP000002985">
    <property type="component" value="Unassembled WGS sequence"/>
</dbReference>
<keyword evidence="3" id="KW-0813">Transport</keyword>
<evidence type="ECO:0000256" key="4">
    <source>
        <dbReference type="ARBA" id="ARBA00022452"/>
    </source>
</evidence>
<reference evidence="19 20" key="1">
    <citation type="journal article" date="2012" name="FEBS Lett.">
        <title>Anammox organism KSU-1 expresses a NirK-type copper-containing nitrite reductase instead of a NirS-type with cytochrome cd1.</title>
        <authorList>
            <person name="Hira D."/>
            <person name="Toh H."/>
            <person name="Migita C.T."/>
            <person name="Okubo H."/>
            <person name="Nishiyama T."/>
            <person name="Hattori M."/>
            <person name="Furukawa K."/>
            <person name="Fujii T."/>
        </authorList>
    </citation>
    <scope>NUCLEOTIDE SEQUENCE [LARGE SCALE GENOMIC DNA]</scope>
</reference>
<evidence type="ECO:0000256" key="14">
    <source>
        <dbReference type="ARBA" id="ARBA00023288"/>
    </source>
</evidence>
<keyword evidence="6" id="KW-0812">Transmembrane</keyword>
<evidence type="ECO:0000256" key="7">
    <source>
        <dbReference type="ARBA" id="ARBA00022729"/>
    </source>
</evidence>
<evidence type="ECO:0000256" key="10">
    <source>
        <dbReference type="ARBA" id="ARBA00023114"/>
    </source>
</evidence>
<evidence type="ECO:0000256" key="2">
    <source>
        <dbReference type="ARBA" id="ARBA00009450"/>
    </source>
</evidence>
<evidence type="ECO:0000256" key="12">
    <source>
        <dbReference type="ARBA" id="ARBA00023139"/>
    </source>
</evidence>
<dbReference type="AlphaFoldDB" id="I3IQS1"/>
<keyword evidence="5" id="KW-0762">Sugar transport</keyword>
<comment type="caution">
    <text evidence="19">The sequence shown here is derived from an EMBL/GenBank/DDBJ whole genome shotgun (WGS) entry which is preliminary data.</text>
</comment>
<feature type="compositionally biased region" description="Low complexity" evidence="15">
    <location>
        <begin position="114"/>
        <end position="127"/>
    </location>
</feature>
<evidence type="ECO:0000259" key="18">
    <source>
        <dbReference type="Pfam" id="PF22461"/>
    </source>
</evidence>
<evidence type="ECO:0000256" key="9">
    <source>
        <dbReference type="ARBA" id="ARBA00023065"/>
    </source>
</evidence>
<dbReference type="InterPro" id="IPR019554">
    <property type="entry name" value="Soluble_ligand-bd"/>
</dbReference>
<feature type="region of interest" description="Disordered" evidence="15">
    <location>
        <begin position="97"/>
        <end position="127"/>
    </location>
</feature>
<keyword evidence="9" id="KW-0406">Ion transport</keyword>
<feature type="compositionally biased region" description="Polar residues" evidence="15">
    <location>
        <begin position="97"/>
        <end position="113"/>
    </location>
</feature>